<keyword evidence="3" id="KW-1185">Reference proteome</keyword>
<protein>
    <recommendedName>
        <fullName evidence="4">Oxidoreductase-like protein</fullName>
    </recommendedName>
</protein>
<dbReference type="OrthoDB" id="5426191at2759"/>
<proteinExistence type="predicted"/>
<reference evidence="2 3" key="1">
    <citation type="submission" date="2017-03" db="EMBL/GenBank/DDBJ databases">
        <title>Genomes of endolithic fungi from Antarctica.</title>
        <authorList>
            <person name="Coleine C."/>
            <person name="Masonjones S."/>
            <person name="Stajich J.E."/>
        </authorList>
    </citation>
    <scope>NUCLEOTIDE SEQUENCE [LARGE SCALE GENOMIC DNA]</scope>
    <source>
        <strain evidence="2 3">CCFEE 6315</strain>
    </source>
</reference>
<dbReference type="EMBL" id="NAJL01000011">
    <property type="protein sequence ID" value="TKA30401.1"/>
    <property type="molecule type" value="Genomic_DNA"/>
</dbReference>
<feature type="region of interest" description="Disordered" evidence="1">
    <location>
        <begin position="303"/>
        <end position="376"/>
    </location>
</feature>
<feature type="compositionally biased region" description="Pro residues" evidence="1">
    <location>
        <begin position="119"/>
        <end position="131"/>
    </location>
</feature>
<name>A0A4U0U5H2_9PEZI</name>
<feature type="compositionally biased region" description="Polar residues" evidence="1">
    <location>
        <begin position="308"/>
        <end position="319"/>
    </location>
</feature>
<comment type="caution">
    <text evidence="2">The sequence shown here is derived from an EMBL/GenBank/DDBJ whole genome shotgun (WGS) entry which is preliminary data.</text>
</comment>
<evidence type="ECO:0000256" key="1">
    <source>
        <dbReference type="SAM" id="MobiDB-lite"/>
    </source>
</evidence>
<accession>A0A4U0U5H2</accession>
<feature type="region of interest" description="Disordered" evidence="1">
    <location>
        <begin position="86"/>
        <end position="154"/>
    </location>
</feature>
<evidence type="ECO:0000313" key="3">
    <source>
        <dbReference type="Proteomes" id="UP000308549"/>
    </source>
</evidence>
<sequence>MSYEIESTVEAGSLSTITAIASNPPQHPGLPVPIIGSPLVLYIARVPGSRDVFLTPLKPREKVVSAEDVQSCLYFVHINEEDDEKLLETDGRRSSSGDSQGTVHRSIKDSSVSRKPVLPARPSPPMSPPYPTHDAMPYHLQGPPSPPIPHRLPRKPLYHGLNEWKSHYPGASDLPDIPRRPLPTPPDEQPRRTSLHDDNVRLLRHSGHNDDSNPYFRRYSEDSMASPNGKPDVPKVEPGHLTLIRRDPTSGEQWNVASIHDPPIQEVSSLALLSPSSAMRTKKGGVPLFLDITTPGYLPFIDADRPVSRNSTSTGSSDTEPPPEGTFRRRLYMPGSRYGVHSYGHRRQQSDDSGSDMRRTMRSNTSSDMSNSHAKWDRRSKGYSFKSPWDGQCEFTTGATGRSLKCRHTFGYEGATDLSELRFNLPNSSRVDPAPPTDKRTSIFSRHSRLLSSEDHDADPIPTAINNEDGSVDLSLGQEKAGGGFGGKQAKLGKLIITPEGTKMLDLLVAANIGLWWRAYEKA</sequence>
<feature type="compositionally biased region" description="Basic and acidic residues" evidence="1">
    <location>
        <begin position="188"/>
        <end position="211"/>
    </location>
</feature>
<feature type="compositionally biased region" description="Polar residues" evidence="1">
    <location>
        <begin position="362"/>
        <end position="373"/>
    </location>
</feature>
<evidence type="ECO:0008006" key="4">
    <source>
        <dbReference type="Google" id="ProtNLM"/>
    </source>
</evidence>
<organism evidence="2 3">
    <name type="scientific">Salinomyces thailandicus</name>
    <dbReference type="NCBI Taxonomy" id="706561"/>
    <lineage>
        <taxon>Eukaryota</taxon>
        <taxon>Fungi</taxon>
        <taxon>Dikarya</taxon>
        <taxon>Ascomycota</taxon>
        <taxon>Pezizomycotina</taxon>
        <taxon>Dothideomycetes</taxon>
        <taxon>Dothideomycetidae</taxon>
        <taxon>Mycosphaerellales</taxon>
        <taxon>Teratosphaeriaceae</taxon>
        <taxon>Salinomyces</taxon>
    </lineage>
</organism>
<feature type="region of interest" description="Disordered" evidence="1">
    <location>
        <begin position="169"/>
        <end position="235"/>
    </location>
</feature>
<evidence type="ECO:0000313" key="2">
    <source>
        <dbReference type="EMBL" id="TKA30401.1"/>
    </source>
</evidence>
<feature type="compositionally biased region" description="Basic and acidic residues" evidence="1">
    <location>
        <begin position="86"/>
        <end position="95"/>
    </location>
</feature>
<dbReference type="AlphaFoldDB" id="A0A4U0U5H2"/>
<gene>
    <name evidence="2" type="ORF">B0A50_02628</name>
</gene>
<dbReference type="Proteomes" id="UP000308549">
    <property type="component" value="Unassembled WGS sequence"/>
</dbReference>